<sequence>MMVLTALKQVATAATNAVHSATGGGSSHHHPAATSGRSLQFKSPASRICRARREIFTFKSFVCWPGETSREVFRLSNSSLDSRCERITRAINRTALLFVYAEVG</sequence>
<proteinExistence type="predicted"/>
<gene>
    <name evidence="2" type="ORF">TSAR_002657</name>
</gene>
<reference evidence="2 3" key="1">
    <citation type="journal article" date="2017" name="Curr. Biol.">
        <title>The Evolution of Venom by Co-option of Single-Copy Genes.</title>
        <authorList>
            <person name="Martinson E.O."/>
            <person name="Mrinalini"/>
            <person name="Kelkar Y.D."/>
            <person name="Chang C.H."/>
            <person name="Werren J.H."/>
        </authorList>
    </citation>
    <scope>NUCLEOTIDE SEQUENCE [LARGE SCALE GENOMIC DNA]</scope>
    <source>
        <strain evidence="2 3">Alberta</strain>
        <tissue evidence="2">Whole body</tissue>
    </source>
</reference>
<dbReference type="EMBL" id="NNAY01004238">
    <property type="protein sequence ID" value="OXU18159.1"/>
    <property type="molecule type" value="Genomic_DNA"/>
</dbReference>
<dbReference type="AlphaFoldDB" id="A0A232EIG1"/>
<organism evidence="2 3">
    <name type="scientific">Trichomalopsis sarcophagae</name>
    <dbReference type="NCBI Taxonomy" id="543379"/>
    <lineage>
        <taxon>Eukaryota</taxon>
        <taxon>Metazoa</taxon>
        <taxon>Ecdysozoa</taxon>
        <taxon>Arthropoda</taxon>
        <taxon>Hexapoda</taxon>
        <taxon>Insecta</taxon>
        <taxon>Pterygota</taxon>
        <taxon>Neoptera</taxon>
        <taxon>Endopterygota</taxon>
        <taxon>Hymenoptera</taxon>
        <taxon>Apocrita</taxon>
        <taxon>Proctotrupomorpha</taxon>
        <taxon>Chalcidoidea</taxon>
        <taxon>Pteromalidae</taxon>
        <taxon>Pteromalinae</taxon>
        <taxon>Trichomalopsis</taxon>
    </lineage>
</organism>
<name>A0A232EIG1_9HYME</name>
<accession>A0A232EIG1</accession>
<feature type="region of interest" description="Disordered" evidence="1">
    <location>
        <begin position="18"/>
        <end position="39"/>
    </location>
</feature>
<keyword evidence="3" id="KW-1185">Reference proteome</keyword>
<evidence type="ECO:0000256" key="1">
    <source>
        <dbReference type="SAM" id="MobiDB-lite"/>
    </source>
</evidence>
<evidence type="ECO:0000313" key="2">
    <source>
        <dbReference type="EMBL" id="OXU18159.1"/>
    </source>
</evidence>
<comment type="caution">
    <text evidence="2">The sequence shown here is derived from an EMBL/GenBank/DDBJ whole genome shotgun (WGS) entry which is preliminary data.</text>
</comment>
<protein>
    <submittedName>
        <fullName evidence="2">Uncharacterized protein</fullName>
    </submittedName>
</protein>
<dbReference type="Proteomes" id="UP000215335">
    <property type="component" value="Unassembled WGS sequence"/>
</dbReference>
<evidence type="ECO:0000313" key="3">
    <source>
        <dbReference type="Proteomes" id="UP000215335"/>
    </source>
</evidence>